<sequence>MSISMNLQNQLSTLRPQMLRFTKQRIYDDAIAEDVVQESLLAVLEAPERFEGRSTLATYVLAILKFKIIDSFRRAKHVQNTYSELNTLATCDYESSIHVADIRYGISRSSLCEEFDPPTALEQKKFFIQLEQALKLLPRKNAHTFELADCLDIDSAEICEQLNMSKNHMMVVLHRARHALRKSPNLQSYVPSAELH</sequence>
<dbReference type="InterPro" id="IPR013325">
    <property type="entry name" value="RNA_pol_sigma_r2"/>
</dbReference>
<feature type="domain" description="RNA polymerase sigma factor 70 region 4 type 2" evidence="7">
    <location>
        <begin position="129"/>
        <end position="179"/>
    </location>
</feature>
<protein>
    <submittedName>
        <fullName evidence="8">RNA polymerase sigma factor</fullName>
    </submittedName>
</protein>
<dbReference type="Pfam" id="PF04542">
    <property type="entry name" value="Sigma70_r2"/>
    <property type="match status" value="1"/>
</dbReference>
<keyword evidence="3" id="KW-0731">Sigma factor</keyword>
<evidence type="ECO:0000256" key="4">
    <source>
        <dbReference type="ARBA" id="ARBA00023125"/>
    </source>
</evidence>
<dbReference type="InterPro" id="IPR013249">
    <property type="entry name" value="RNA_pol_sigma70_r4_t2"/>
</dbReference>
<reference evidence="9" key="1">
    <citation type="journal article" date="2019" name="Int. J. Syst. Evol. Microbiol.">
        <title>The Global Catalogue of Microorganisms (GCM) 10K type strain sequencing project: providing services to taxonomists for standard genome sequencing and annotation.</title>
        <authorList>
            <consortium name="The Broad Institute Genomics Platform"/>
            <consortium name="The Broad Institute Genome Sequencing Center for Infectious Disease"/>
            <person name="Wu L."/>
            <person name="Ma J."/>
        </authorList>
    </citation>
    <scope>NUCLEOTIDE SEQUENCE [LARGE SCALE GENOMIC DNA]</scope>
    <source>
        <strain evidence="9">KCTC 23916</strain>
    </source>
</reference>
<keyword evidence="5" id="KW-0804">Transcription</keyword>
<evidence type="ECO:0000256" key="3">
    <source>
        <dbReference type="ARBA" id="ARBA00023082"/>
    </source>
</evidence>
<evidence type="ECO:0000256" key="1">
    <source>
        <dbReference type="ARBA" id="ARBA00010641"/>
    </source>
</evidence>
<dbReference type="PANTHER" id="PTHR43133:SF8">
    <property type="entry name" value="RNA POLYMERASE SIGMA FACTOR HI_1459-RELATED"/>
    <property type="match status" value="1"/>
</dbReference>
<proteinExistence type="inferred from homology"/>
<dbReference type="SUPFAM" id="SSF88946">
    <property type="entry name" value="Sigma2 domain of RNA polymerase sigma factors"/>
    <property type="match status" value="1"/>
</dbReference>
<evidence type="ECO:0000259" key="7">
    <source>
        <dbReference type="Pfam" id="PF08281"/>
    </source>
</evidence>
<dbReference type="PANTHER" id="PTHR43133">
    <property type="entry name" value="RNA POLYMERASE ECF-TYPE SIGMA FACTO"/>
    <property type="match status" value="1"/>
</dbReference>
<evidence type="ECO:0000256" key="2">
    <source>
        <dbReference type="ARBA" id="ARBA00023015"/>
    </source>
</evidence>
<dbReference type="InterPro" id="IPR013324">
    <property type="entry name" value="RNA_pol_sigma_r3/r4-like"/>
</dbReference>
<dbReference type="Gene3D" id="1.10.10.10">
    <property type="entry name" value="Winged helix-like DNA-binding domain superfamily/Winged helix DNA-binding domain"/>
    <property type="match status" value="1"/>
</dbReference>
<keyword evidence="4" id="KW-0238">DNA-binding</keyword>
<organism evidence="8 9">
    <name type="scientific">Undibacterium macrobrachii</name>
    <dbReference type="NCBI Taxonomy" id="1119058"/>
    <lineage>
        <taxon>Bacteria</taxon>
        <taxon>Pseudomonadati</taxon>
        <taxon>Pseudomonadota</taxon>
        <taxon>Betaproteobacteria</taxon>
        <taxon>Burkholderiales</taxon>
        <taxon>Oxalobacteraceae</taxon>
        <taxon>Undibacterium</taxon>
    </lineage>
</organism>
<dbReference type="Pfam" id="PF08281">
    <property type="entry name" value="Sigma70_r4_2"/>
    <property type="match status" value="1"/>
</dbReference>
<dbReference type="Gene3D" id="1.10.1740.10">
    <property type="match status" value="1"/>
</dbReference>
<gene>
    <name evidence="8" type="ORF">GCM10011282_25520</name>
</gene>
<accession>A0ABQ2XIG4</accession>
<dbReference type="InterPro" id="IPR039425">
    <property type="entry name" value="RNA_pol_sigma-70-like"/>
</dbReference>
<dbReference type="SUPFAM" id="SSF88659">
    <property type="entry name" value="Sigma3 and sigma4 domains of RNA polymerase sigma factors"/>
    <property type="match status" value="1"/>
</dbReference>
<evidence type="ECO:0000313" key="8">
    <source>
        <dbReference type="EMBL" id="GGX18249.1"/>
    </source>
</evidence>
<name>A0ABQ2XIG4_9BURK</name>
<evidence type="ECO:0000259" key="6">
    <source>
        <dbReference type="Pfam" id="PF04542"/>
    </source>
</evidence>
<keyword evidence="2" id="KW-0805">Transcription regulation</keyword>
<feature type="domain" description="RNA polymerase sigma-70 region 2" evidence="6">
    <location>
        <begin position="14"/>
        <end position="76"/>
    </location>
</feature>
<dbReference type="NCBIfam" id="TIGR02937">
    <property type="entry name" value="sigma70-ECF"/>
    <property type="match status" value="1"/>
</dbReference>
<dbReference type="Proteomes" id="UP000620127">
    <property type="component" value="Unassembled WGS sequence"/>
</dbReference>
<dbReference type="InterPro" id="IPR014284">
    <property type="entry name" value="RNA_pol_sigma-70_dom"/>
</dbReference>
<comment type="similarity">
    <text evidence="1">Belongs to the sigma-70 factor family. ECF subfamily.</text>
</comment>
<comment type="caution">
    <text evidence="8">The sequence shown here is derived from an EMBL/GenBank/DDBJ whole genome shotgun (WGS) entry which is preliminary data.</text>
</comment>
<evidence type="ECO:0000313" key="9">
    <source>
        <dbReference type="Proteomes" id="UP000620127"/>
    </source>
</evidence>
<dbReference type="EMBL" id="BMYT01000004">
    <property type="protein sequence ID" value="GGX18249.1"/>
    <property type="molecule type" value="Genomic_DNA"/>
</dbReference>
<dbReference type="InterPro" id="IPR007627">
    <property type="entry name" value="RNA_pol_sigma70_r2"/>
</dbReference>
<keyword evidence="9" id="KW-1185">Reference proteome</keyword>
<evidence type="ECO:0000256" key="5">
    <source>
        <dbReference type="ARBA" id="ARBA00023163"/>
    </source>
</evidence>
<dbReference type="InterPro" id="IPR036388">
    <property type="entry name" value="WH-like_DNA-bd_sf"/>
</dbReference>